<keyword evidence="4" id="KW-1185">Reference proteome</keyword>
<dbReference type="InterPro" id="IPR051324">
    <property type="entry name" value="Stress/Tellurium_Resist"/>
</dbReference>
<comment type="similarity">
    <text evidence="1">Belongs to the CAPAB/TerDEXZ family.</text>
</comment>
<evidence type="ECO:0000256" key="1">
    <source>
        <dbReference type="ARBA" id="ARBA00008775"/>
    </source>
</evidence>
<organism evidence="3 4">
    <name type="scientific">Nocardia implantans</name>
    <dbReference type="NCBI Taxonomy" id="3108168"/>
    <lineage>
        <taxon>Bacteria</taxon>
        <taxon>Bacillati</taxon>
        <taxon>Actinomycetota</taxon>
        <taxon>Actinomycetes</taxon>
        <taxon>Mycobacteriales</taxon>
        <taxon>Nocardiaceae</taxon>
        <taxon>Nocardia</taxon>
    </lineage>
</organism>
<dbReference type="PANTHER" id="PTHR32097:SF4">
    <property type="entry name" value="GENERAL STRESS PROTEIN 16U"/>
    <property type="match status" value="1"/>
</dbReference>
<proteinExistence type="inferred from homology"/>
<dbReference type="Proteomes" id="UP001348098">
    <property type="component" value="Unassembled WGS sequence"/>
</dbReference>
<reference evidence="3 4" key="1">
    <citation type="submission" date="2023-12" db="EMBL/GenBank/DDBJ databases">
        <title>novel species in genus Nocarida.</title>
        <authorList>
            <person name="Li Z."/>
        </authorList>
    </citation>
    <scope>NUCLEOTIDE SEQUENCE [LARGE SCALE GENOMIC DNA]</scope>
    <source>
        <strain evidence="3 4">CDC186</strain>
    </source>
</reference>
<comment type="caution">
    <text evidence="3">The sequence shown here is derived from an EMBL/GenBank/DDBJ whole genome shotgun (WGS) entry which is preliminary data.</text>
</comment>
<sequence length="234" mass="24536">MIVTATVPHPAPEVRCPAHRPCAAGGFVIPGGAARRQYPDVVITLRKEDGAADLAGITKLSVGVSWDPSSGTSGGALGWARRKRGVDLDLIAVLMQGNDPVRFAGLDSLDPLGNGAVAHTGDEQTGAASGDDETIHVTFADVPTAIDAIIFVAAAFKKGSSFDKANNISFKIYDATGGNSQQVADIWPSLLGTDNANAVARAFRNGAQWQLEVLNRQGKIKQGDMQALLRFAMQ</sequence>
<evidence type="ECO:0000259" key="2">
    <source>
        <dbReference type="Pfam" id="PF02342"/>
    </source>
</evidence>
<evidence type="ECO:0000313" key="3">
    <source>
        <dbReference type="EMBL" id="MEB3510421.1"/>
    </source>
</evidence>
<protein>
    <submittedName>
        <fullName evidence="3">TerD family protein</fullName>
    </submittedName>
</protein>
<dbReference type="EMBL" id="JAYKYQ010000003">
    <property type="protein sequence ID" value="MEB3510421.1"/>
    <property type="molecule type" value="Genomic_DNA"/>
</dbReference>
<dbReference type="PANTHER" id="PTHR32097">
    <property type="entry name" value="CAMP-BINDING PROTEIN 1-RELATED"/>
    <property type="match status" value="1"/>
</dbReference>
<dbReference type="CDD" id="cd06974">
    <property type="entry name" value="TerD_like"/>
    <property type="match status" value="1"/>
</dbReference>
<dbReference type="InterPro" id="IPR003325">
    <property type="entry name" value="TerD"/>
</dbReference>
<evidence type="ECO:0000313" key="4">
    <source>
        <dbReference type="Proteomes" id="UP001348098"/>
    </source>
</evidence>
<dbReference type="RefSeq" id="WP_324722360.1">
    <property type="nucleotide sequence ID" value="NZ_JAYKYQ010000003.1"/>
</dbReference>
<name>A0ABU6ASF9_9NOCA</name>
<dbReference type="Pfam" id="PF02342">
    <property type="entry name" value="TerD"/>
    <property type="match status" value="1"/>
</dbReference>
<accession>A0ABU6ASF9</accession>
<dbReference type="Gene3D" id="2.60.60.30">
    <property type="entry name" value="sav2460 like domains"/>
    <property type="match status" value="1"/>
</dbReference>
<feature type="domain" description="TerD" evidence="2">
    <location>
        <begin position="55"/>
        <end position="216"/>
    </location>
</feature>
<gene>
    <name evidence="3" type="ORF">U3653_10360</name>
</gene>